<sequence>MKIAIATTGRFHVLDLARELAALGHEVAFYSILPRSRTARFGLPVAAHRGLLPWLLPLVAAQRYGGKGVRRQLAPLMLAAADRLIAIKLEACDVFIGMSGLCIESARAARNRYGAKVFIERGSRHVLSQQAILDELRDRGLPSETVTSQYIERELAGYSLADQVAIPSLHVAQSFLEQGFPVSKLFRNPYGVDLDMFMPTVAPANEPPRAIYTGAWSYRKGCGLLVEAVARLDGAVQLLHVGAVADAPLPLQSWFQHQDAVAQWQLPTWYGRAQVFVLASREEGLSLVQAQALACGLPVVCTDRTGGDDLAELTGLKEGIFVVPHDDPDALVNGIRQAVDWAQSRFPVGVARNLLGEARSRLSWRAYGERYSSKLAAMRSR</sequence>
<dbReference type="Gene3D" id="3.40.50.2000">
    <property type="entry name" value="Glycogen Phosphorylase B"/>
    <property type="match status" value="2"/>
</dbReference>
<dbReference type="Pfam" id="PF13579">
    <property type="entry name" value="Glyco_trans_4_4"/>
    <property type="match status" value="1"/>
</dbReference>
<dbReference type="PANTHER" id="PTHR12526">
    <property type="entry name" value="GLYCOSYLTRANSFERASE"/>
    <property type="match status" value="1"/>
</dbReference>
<dbReference type="RefSeq" id="WP_100921542.1">
    <property type="nucleotide sequence ID" value="NZ_CP020370.1"/>
</dbReference>
<dbReference type="EMBL" id="CP020370">
    <property type="protein sequence ID" value="AUB83867.1"/>
    <property type="molecule type" value="Genomic_DNA"/>
</dbReference>
<dbReference type="PANTHER" id="PTHR12526:SF510">
    <property type="entry name" value="D-INOSITOL 3-PHOSPHATE GLYCOSYLTRANSFERASE"/>
    <property type="match status" value="1"/>
</dbReference>
<evidence type="ECO:0000313" key="4">
    <source>
        <dbReference type="EMBL" id="AUB83867.1"/>
    </source>
</evidence>
<dbReference type="CDD" id="cd03801">
    <property type="entry name" value="GT4_PimA-like"/>
    <property type="match status" value="1"/>
</dbReference>
<keyword evidence="2" id="KW-0808">Transferase</keyword>
<feature type="domain" description="Glycosyltransferase subfamily 4-like N-terminal" evidence="3">
    <location>
        <begin position="12"/>
        <end position="191"/>
    </location>
</feature>
<protein>
    <recommendedName>
        <fullName evidence="3">Glycosyltransferase subfamily 4-like N-terminal domain-containing protein</fullName>
    </recommendedName>
</protein>
<evidence type="ECO:0000256" key="2">
    <source>
        <dbReference type="ARBA" id="ARBA00022679"/>
    </source>
</evidence>
<dbReference type="InterPro" id="IPR028098">
    <property type="entry name" value="Glyco_trans_4-like_N"/>
</dbReference>
<organism evidence="4 5">
    <name type="scientific">Candidatus Thiodictyon syntrophicum</name>
    <dbReference type="NCBI Taxonomy" id="1166950"/>
    <lineage>
        <taxon>Bacteria</taxon>
        <taxon>Pseudomonadati</taxon>
        <taxon>Pseudomonadota</taxon>
        <taxon>Gammaproteobacteria</taxon>
        <taxon>Chromatiales</taxon>
        <taxon>Chromatiaceae</taxon>
        <taxon>Thiodictyon</taxon>
    </lineage>
</organism>
<dbReference type="Pfam" id="PF13692">
    <property type="entry name" value="Glyco_trans_1_4"/>
    <property type="match status" value="1"/>
</dbReference>
<dbReference type="OrthoDB" id="9792269at2"/>
<accession>A0A2K8UEE5</accession>
<evidence type="ECO:0000256" key="1">
    <source>
        <dbReference type="ARBA" id="ARBA00022676"/>
    </source>
</evidence>
<keyword evidence="5" id="KW-1185">Reference proteome</keyword>
<dbReference type="AlphaFoldDB" id="A0A2K8UEE5"/>
<evidence type="ECO:0000313" key="5">
    <source>
        <dbReference type="Proteomes" id="UP000232638"/>
    </source>
</evidence>
<keyword evidence="1" id="KW-0328">Glycosyltransferase</keyword>
<reference evidence="4 5" key="1">
    <citation type="submission" date="2017-03" db="EMBL/GenBank/DDBJ databases">
        <title>Complete genome sequence of Candidatus 'Thiodictyon syntrophicum' sp. nov. strain Cad16T, a photolithoautotroph purple sulfur bacterium isolated from an alpine meromictic lake.</title>
        <authorList>
            <person name="Luedin S.M."/>
            <person name="Pothier J.F."/>
            <person name="Danza F."/>
            <person name="Storelli N."/>
            <person name="Wittwer M."/>
            <person name="Tonolla M."/>
        </authorList>
    </citation>
    <scope>NUCLEOTIDE SEQUENCE [LARGE SCALE GENOMIC DNA]</scope>
    <source>
        <strain evidence="4 5">Cad16T</strain>
    </source>
</reference>
<evidence type="ECO:0000259" key="3">
    <source>
        <dbReference type="Pfam" id="PF13579"/>
    </source>
</evidence>
<gene>
    <name evidence="4" type="ORF">THSYN_24925</name>
</gene>
<dbReference type="Proteomes" id="UP000232638">
    <property type="component" value="Chromosome"/>
</dbReference>
<name>A0A2K8UEE5_9GAMM</name>
<proteinExistence type="predicted"/>
<dbReference type="KEGG" id="tsy:THSYN_24925"/>
<dbReference type="GO" id="GO:0016757">
    <property type="term" value="F:glycosyltransferase activity"/>
    <property type="evidence" value="ECO:0007669"/>
    <property type="project" value="UniProtKB-KW"/>
</dbReference>
<dbReference type="SUPFAM" id="SSF53756">
    <property type="entry name" value="UDP-Glycosyltransferase/glycogen phosphorylase"/>
    <property type="match status" value="1"/>
</dbReference>